<dbReference type="InterPro" id="IPR011009">
    <property type="entry name" value="Kinase-like_dom_sf"/>
</dbReference>
<dbReference type="PANTHER" id="PTHR21064:SF6">
    <property type="entry name" value="AMINOGLYCOSIDE PHOSPHOTRANSFERASE DOMAIN-CONTAINING PROTEIN"/>
    <property type="match status" value="1"/>
</dbReference>
<protein>
    <submittedName>
        <fullName evidence="3">Phosphotransferase</fullName>
    </submittedName>
</protein>
<proteinExistence type="inferred from homology"/>
<sequence length="330" mass="39147">MIKETMALYSDRVFNETLNRYKVDKRTVRNLNGNESFVYGYEFQDNEYVLKISHCTRRSAEQIKGELDWLHFLAEQGVAVSRAIPSKNGHYVETISTEDSCFTAAAYERAKGNIVDRAPYDPELLRKWGQAMGRMHALAKIYEPADPVHRRLEWYENQFMNAEKWLPAAEMSVKKKFDELYNRLIVLPKGKNDYGLIHSDLHHRNFLVDNGEITVIDFDDLEYHWFINDIAKALYNEAFTFSVIPRERNTFARFFLDHFMIGYLRENELDPAWLQHFQDFLKLRHIFVYIRQFQRLDMARLDKAGKTRLTEYRASIEHDGPLLDLDMDFF</sequence>
<feature type="domain" description="Aminoglycoside phosphotransferase" evidence="2">
    <location>
        <begin position="32"/>
        <end position="256"/>
    </location>
</feature>
<dbReference type="Gene3D" id="3.30.200.20">
    <property type="entry name" value="Phosphorylase Kinase, domain 1"/>
    <property type="match status" value="1"/>
</dbReference>
<accession>A0ABT4QJA4</accession>
<gene>
    <name evidence="3" type="ORF">O9H85_32360</name>
</gene>
<dbReference type="InterPro" id="IPR002575">
    <property type="entry name" value="Aminoglycoside_PTrfase"/>
</dbReference>
<evidence type="ECO:0000256" key="1">
    <source>
        <dbReference type="ARBA" id="ARBA00038240"/>
    </source>
</evidence>
<evidence type="ECO:0000313" key="4">
    <source>
        <dbReference type="Proteomes" id="UP001527882"/>
    </source>
</evidence>
<evidence type="ECO:0000313" key="3">
    <source>
        <dbReference type="EMBL" id="MCZ8516968.1"/>
    </source>
</evidence>
<evidence type="ECO:0000259" key="2">
    <source>
        <dbReference type="Pfam" id="PF01636"/>
    </source>
</evidence>
<comment type="similarity">
    <text evidence="1">Belongs to the pseudomonas-type ThrB family.</text>
</comment>
<keyword evidence="4" id="KW-1185">Reference proteome</keyword>
<dbReference type="PANTHER" id="PTHR21064">
    <property type="entry name" value="AMINOGLYCOSIDE PHOSPHOTRANSFERASE DOMAIN-CONTAINING PROTEIN-RELATED"/>
    <property type="match status" value="1"/>
</dbReference>
<dbReference type="Proteomes" id="UP001527882">
    <property type="component" value="Unassembled WGS sequence"/>
</dbReference>
<dbReference type="Gene3D" id="3.90.1200.10">
    <property type="match status" value="1"/>
</dbReference>
<dbReference type="RefSeq" id="WP_269885501.1">
    <property type="nucleotide sequence ID" value="NZ_JAQAGZ010000029.1"/>
</dbReference>
<name>A0ABT4QJA4_9BACL</name>
<comment type="caution">
    <text evidence="3">The sequence shown here is derived from an EMBL/GenBank/DDBJ whole genome shotgun (WGS) entry which is preliminary data.</text>
</comment>
<dbReference type="InterPro" id="IPR050249">
    <property type="entry name" value="Pseudomonas-type_ThrB"/>
</dbReference>
<dbReference type="Pfam" id="PF01636">
    <property type="entry name" value="APH"/>
    <property type="match status" value="1"/>
</dbReference>
<reference evidence="3 4" key="1">
    <citation type="submission" date="2022-12" db="EMBL/GenBank/DDBJ databases">
        <title>Draft genome sequence of Paenibacillus sp. dW9.</title>
        <authorList>
            <person name="Choi E.-W."/>
            <person name="Kim D.-U."/>
        </authorList>
    </citation>
    <scope>NUCLEOTIDE SEQUENCE [LARGE SCALE GENOMIC DNA]</scope>
    <source>
        <strain evidence="4">dW9</strain>
    </source>
</reference>
<organism evidence="3 4">
    <name type="scientific">Paenibacillus gyeongsangnamensis</name>
    <dbReference type="NCBI Taxonomy" id="3388067"/>
    <lineage>
        <taxon>Bacteria</taxon>
        <taxon>Bacillati</taxon>
        <taxon>Bacillota</taxon>
        <taxon>Bacilli</taxon>
        <taxon>Bacillales</taxon>
        <taxon>Paenibacillaceae</taxon>
        <taxon>Paenibacillus</taxon>
    </lineage>
</organism>
<dbReference type="SUPFAM" id="SSF56112">
    <property type="entry name" value="Protein kinase-like (PK-like)"/>
    <property type="match status" value="1"/>
</dbReference>
<dbReference type="EMBL" id="JAQAGZ010000029">
    <property type="protein sequence ID" value="MCZ8516968.1"/>
    <property type="molecule type" value="Genomic_DNA"/>
</dbReference>